<keyword evidence="5" id="KW-1185">Reference proteome</keyword>
<sequence>MKTFLSMIFLILLLIGCSNRTGQFDFSQLVKQLEEVNMNFTVINNDEMDHFFSVVPKVIQVEGEYILIYEYPSYEDMEREASTIHGDGNIGNASISYFSTPHYFKKGNIIVQYAGKNELILKYLEGIFGKQFAGR</sequence>
<evidence type="ECO:0008006" key="6">
    <source>
        <dbReference type="Google" id="ProtNLM"/>
    </source>
</evidence>
<evidence type="ECO:0000313" key="3">
    <source>
        <dbReference type="EMBL" id="OIJ20105.1"/>
    </source>
</evidence>
<feature type="chain" id="PRO_5038219878" description="Lipoprotein" evidence="1">
    <location>
        <begin position="21"/>
        <end position="135"/>
    </location>
</feature>
<organism evidence="3 5">
    <name type="scientific">Anaerobacillus isosaccharinicus</name>
    <dbReference type="NCBI Taxonomy" id="1532552"/>
    <lineage>
        <taxon>Bacteria</taxon>
        <taxon>Bacillati</taxon>
        <taxon>Bacillota</taxon>
        <taxon>Bacilli</taxon>
        <taxon>Bacillales</taxon>
        <taxon>Bacillaceae</taxon>
        <taxon>Anaerobacillus</taxon>
    </lineage>
</organism>
<dbReference type="KEGG" id="aia:AWH56_018340"/>
<feature type="signal peptide" evidence="1">
    <location>
        <begin position="1"/>
        <end position="20"/>
    </location>
</feature>
<dbReference type="OrthoDB" id="2066498at2"/>
<gene>
    <name evidence="4" type="ORF">AWH56_018340</name>
    <name evidence="3" type="ORF">AWH56_08670</name>
    <name evidence="2" type="ORF">AWH56_16530</name>
</gene>
<dbReference type="EMBL" id="CP063356">
    <property type="protein sequence ID" value="QOY34668.1"/>
    <property type="molecule type" value="Genomic_DNA"/>
</dbReference>
<keyword evidence="1" id="KW-0732">Signal</keyword>
<evidence type="ECO:0000313" key="4">
    <source>
        <dbReference type="EMBL" id="QOY34668.1"/>
    </source>
</evidence>
<dbReference type="RefSeq" id="WP_071316776.1">
    <property type="nucleotide sequence ID" value="NZ_CP063356.2"/>
</dbReference>
<protein>
    <recommendedName>
        <fullName evidence="6">Lipoprotein</fullName>
    </recommendedName>
</protein>
<evidence type="ECO:0000256" key="1">
    <source>
        <dbReference type="SAM" id="SignalP"/>
    </source>
</evidence>
<dbReference type="EMBL" id="LQXD01000074">
    <property type="protein sequence ID" value="OIJ20105.1"/>
    <property type="molecule type" value="Genomic_DNA"/>
</dbReference>
<reference evidence="4" key="4">
    <citation type="submission" date="2020-10" db="EMBL/GenBank/DDBJ databases">
        <authorList>
            <person name="Bassil N.M."/>
            <person name="Lloyd J.R."/>
        </authorList>
    </citation>
    <scope>NUCLEOTIDE SEQUENCE</scope>
    <source>
        <strain evidence="4">NB2006</strain>
    </source>
</reference>
<dbReference type="PROSITE" id="PS51257">
    <property type="entry name" value="PROKAR_LIPOPROTEIN"/>
    <property type="match status" value="1"/>
</dbReference>
<reference evidence="4 5" key="3">
    <citation type="journal article" date="2019" name="Int. J. Syst. Evol. Microbiol.">
        <title>Anaerobacillus isosaccharinicus sp. nov., an alkaliphilic bacterium which degrades isosaccharinic acid.</title>
        <authorList>
            <person name="Bassil N.M."/>
            <person name="Lloyd J.R."/>
        </authorList>
    </citation>
    <scope>NUCLEOTIDE SEQUENCE [LARGE SCALE GENOMIC DNA]</scope>
    <source>
        <strain evidence="4 5">NB2006</strain>
    </source>
</reference>
<accession>A0A1S2M8W0</accession>
<evidence type="ECO:0000313" key="5">
    <source>
        <dbReference type="Proteomes" id="UP000180175"/>
    </source>
</evidence>
<dbReference type="Proteomes" id="UP000180175">
    <property type="component" value="Chromosome"/>
</dbReference>
<dbReference type="EMBL" id="LQXD01000144">
    <property type="protein sequence ID" value="OIJ10837.1"/>
    <property type="molecule type" value="Genomic_DNA"/>
</dbReference>
<reference evidence="3 5" key="1">
    <citation type="submission" date="2016-10" db="EMBL/GenBank/DDBJ databases">
        <title>Draft genome sequences of four alkaliphilic bacteria belonging to the Anaerobacillus genus.</title>
        <authorList>
            <person name="Bassil N.M."/>
            <person name="Lloyd J.R."/>
        </authorList>
    </citation>
    <scope>NUCLEOTIDE SEQUENCE [LARGE SCALE GENOMIC DNA]</scope>
    <source>
        <strain evidence="3 5">NB2006</strain>
    </source>
</reference>
<reference evidence="4 5" key="2">
    <citation type="journal article" date="2017" name="Genome Announc.">
        <title>Draft Genome Sequences of Four Alkaliphilic Bacteria Belonging to the Anaerobacillus Genus.</title>
        <authorList>
            <person name="Bassil N.M."/>
            <person name="Lloyd J.R."/>
        </authorList>
    </citation>
    <scope>NUCLEOTIDE SEQUENCE [LARGE SCALE GENOMIC DNA]</scope>
    <source>
        <strain evidence="4 5">NB2006</strain>
    </source>
</reference>
<name>A0A1S2M8W0_9BACI</name>
<evidence type="ECO:0000313" key="2">
    <source>
        <dbReference type="EMBL" id="OIJ10837.1"/>
    </source>
</evidence>
<proteinExistence type="predicted"/>
<dbReference type="AlphaFoldDB" id="A0A1S2M8W0"/>